<dbReference type="EMBL" id="CP000584">
    <property type="protein sequence ID" value="ABO95891.1"/>
    <property type="molecule type" value="Genomic_DNA"/>
</dbReference>
<gene>
    <name evidence="3" type="ORF">OSTLU_31377</name>
</gene>
<dbReference type="KEGG" id="olu:OSTLU_31377"/>
<dbReference type="RefSeq" id="XP_001417598.1">
    <property type="nucleotide sequence ID" value="XM_001417561.1"/>
</dbReference>
<feature type="compositionally biased region" description="Basic and acidic residues" evidence="2">
    <location>
        <begin position="47"/>
        <end position="57"/>
    </location>
</feature>
<feature type="region of interest" description="Disordered" evidence="2">
    <location>
        <begin position="47"/>
        <end position="66"/>
    </location>
</feature>
<evidence type="ECO:0000313" key="4">
    <source>
        <dbReference type="Proteomes" id="UP000001568"/>
    </source>
</evidence>
<keyword evidence="1" id="KW-0175">Coiled coil</keyword>
<evidence type="ECO:0000256" key="1">
    <source>
        <dbReference type="SAM" id="Coils"/>
    </source>
</evidence>
<reference evidence="3 4" key="1">
    <citation type="journal article" date="2007" name="Proc. Natl. Acad. Sci. U.S.A.">
        <title>The tiny eukaryote Ostreococcus provides genomic insights into the paradox of plankton speciation.</title>
        <authorList>
            <person name="Palenik B."/>
            <person name="Grimwood J."/>
            <person name="Aerts A."/>
            <person name="Rouze P."/>
            <person name="Salamov A."/>
            <person name="Putnam N."/>
            <person name="Dupont C."/>
            <person name="Jorgensen R."/>
            <person name="Derelle E."/>
            <person name="Rombauts S."/>
            <person name="Zhou K."/>
            <person name="Otillar R."/>
            <person name="Merchant S.S."/>
            <person name="Podell S."/>
            <person name="Gaasterland T."/>
            <person name="Napoli C."/>
            <person name="Gendler K."/>
            <person name="Manuell A."/>
            <person name="Tai V."/>
            <person name="Vallon O."/>
            <person name="Piganeau G."/>
            <person name="Jancek S."/>
            <person name="Heijde M."/>
            <person name="Jabbari K."/>
            <person name="Bowler C."/>
            <person name="Lohr M."/>
            <person name="Robbens S."/>
            <person name="Werner G."/>
            <person name="Dubchak I."/>
            <person name="Pazour G.J."/>
            <person name="Ren Q."/>
            <person name="Paulsen I."/>
            <person name="Delwiche C."/>
            <person name="Schmutz J."/>
            <person name="Rokhsar D."/>
            <person name="Van de Peer Y."/>
            <person name="Moreau H."/>
            <person name="Grigoriev I.V."/>
        </authorList>
    </citation>
    <scope>NUCLEOTIDE SEQUENCE [LARGE SCALE GENOMIC DNA]</scope>
    <source>
        <strain evidence="3 4">CCE9901</strain>
    </source>
</reference>
<dbReference type="HOGENOM" id="CLU_1520303_0_0_1"/>
<dbReference type="Proteomes" id="UP000001568">
    <property type="component" value="Chromosome 4"/>
</dbReference>
<keyword evidence="4" id="KW-1185">Reference proteome</keyword>
<dbReference type="AlphaFoldDB" id="A4RWL4"/>
<protein>
    <submittedName>
        <fullName evidence="3">Uncharacterized protein</fullName>
    </submittedName>
</protein>
<dbReference type="GeneID" id="5001571"/>
<evidence type="ECO:0000256" key="2">
    <source>
        <dbReference type="SAM" id="MobiDB-lite"/>
    </source>
</evidence>
<organism evidence="3 4">
    <name type="scientific">Ostreococcus lucimarinus (strain CCE9901)</name>
    <dbReference type="NCBI Taxonomy" id="436017"/>
    <lineage>
        <taxon>Eukaryota</taxon>
        <taxon>Viridiplantae</taxon>
        <taxon>Chlorophyta</taxon>
        <taxon>Mamiellophyceae</taxon>
        <taxon>Mamiellales</taxon>
        <taxon>Bathycoccaceae</taxon>
        <taxon>Ostreococcus</taxon>
    </lineage>
</organism>
<accession>A4RWL4</accession>
<name>A4RWL4_OSTLU</name>
<feature type="coiled-coil region" evidence="1">
    <location>
        <begin position="115"/>
        <end position="149"/>
    </location>
</feature>
<sequence>MIEMSVEKCHQRTHALAKLIKCAREEDQEMISGALDVVERVRARVEDAGGDAREETRGGGGASTTTTFDHAAFERRMDARVDRLLELVVNAVQRNATLVSAETMTTTRGEVDALREALRAEREARARDVERLTADVERLKRERADAAAATTTSGRPELDARRRRLQGLYRELQTLSF</sequence>
<evidence type="ECO:0000313" key="3">
    <source>
        <dbReference type="EMBL" id="ABO95891.1"/>
    </source>
</evidence>
<proteinExistence type="predicted"/>
<dbReference type="Gramene" id="ABO95891">
    <property type="protein sequence ID" value="ABO95891"/>
    <property type="gene ID" value="OSTLU_31377"/>
</dbReference>